<reference evidence="3" key="1">
    <citation type="submission" date="2023-10" db="EMBL/GenBank/DDBJ databases">
        <title>Genome assembly of Pristionchus species.</title>
        <authorList>
            <person name="Yoshida K."/>
            <person name="Sommer R.J."/>
        </authorList>
    </citation>
    <scope>NUCLEOTIDE SEQUENCE</scope>
    <source>
        <strain evidence="3">RS0144</strain>
    </source>
</reference>
<dbReference type="Gene3D" id="3.40.50.720">
    <property type="entry name" value="NAD(P)-binding Rossmann-like Domain"/>
    <property type="match status" value="1"/>
</dbReference>
<evidence type="ECO:0000313" key="3">
    <source>
        <dbReference type="EMBL" id="GMT07568.1"/>
    </source>
</evidence>
<comment type="similarity">
    <text evidence="2">Belongs to the short-chain dehydrogenases/reductases (SDR) family.</text>
</comment>
<dbReference type="PROSITE" id="PS00061">
    <property type="entry name" value="ADH_SHORT"/>
    <property type="match status" value="1"/>
</dbReference>
<accession>A0AAV5UN33</accession>
<dbReference type="PANTHER" id="PTHR43313">
    <property type="entry name" value="SHORT-CHAIN DEHYDROGENASE/REDUCTASE FAMILY 9C"/>
    <property type="match status" value="1"/>
</dbReference>
<dbReference type="Proteomes" id="UP001432027">
    <property type="component" value="Unassembled WGS sequence"/>
</dbReference>
<keyword evidence="1" id="KW-0560">Oxidoreductase</keyword>
<dbReference type="PANTHER" id="PTHR43313:SF1">
    <property type="entry name" value="3BETA-HYDROXYSTEROID DEHYDROGENASE DHS-16"/>
    <property type="match status" value="1"/>
</dbReference>
<feature type="non-terminal residue" evidence="3">
    <location>
        <position position="1"/>
    </location>
</feature>
<dbReference type="PRINTS" id="PR00080">
    <property type="entry name" value="SDRFAMILY"/>
</dbReference>
<dbReference type="InterPro" id="IPR002347">
    <property type="entry name" value="SDR_fam"/>
</dbReference>
<sequence length="365" mass="41164">ELQKIEVMELPSSWMEMVGTVVTGSCLLWSICFLIRRAILERFYDKMEGRVIVITGCDSGFGRDTALQLVSKGCIVLAGCFLESSLSGLKDETGHNAHRLETIKLNLEDDASIDSFVKAVKTYLKINNERLWGFVNNAGLFAAGPSEWMTRDVMKRIFQVNTIGAMELSNRMAPLLHRTGGRMVSISSVSALVHGPQLSLYGASKAALDNFQSAMRVESQRQFSVHLVLPGGFRTPLLNPDLLRQNIAGHWSRAPKEVQHEYGTDYYNAFVTNWSEGVVRYANPNPSWVVQNVEHALFASHPRDRYYTGYDAIALFSILSFAPTWLQDRVLRRANERFFKIRGRRVTMALYDDSFEPLEEKPDAA</sequence>
<protein>
    <recommendedName>
        <fullName evidence="5">Dehydrogenase</fullName>
    </recommendedName>
</protein>
<dbReference type="PRINTS" id="PR00081">
    <property type="entry name" value="GDHRDH"/>
</dbReference>
<dbReference type="GO" id="GO:0008202">
    <property type="term" value="P:steroid metabolic process"/>
    <property type="evidence" value="ECO:0007669"/>
    <property type="project" value="TreeGrafter"/>
</dbReference>
<name>A0AAV5UN33_9BILA</name>
<proteinExistence type="inferred from homology"/>
<dbReference type="InterPro" id="IPR020904">
    <property type="entry name" value="Sc_DH/Rdtase_CS"/>
</dbReference>
<dbReference type="SUPFAM" id="SSF51735">
    <property type="entry name" value="NAD(P)-binding Rossmann-fold domains"/>
    <property type="match status" value="1"/>
</dbReference>
<evidence type="ECO:0008006" key="5">
    <source>
        <dbReference type="Google" id="ProtNLM"/>
    </source>
</evidence>
<keyword evidence="4" id="KW-1185">Reference proteome</keyword>
<dbReference type="GO" id="GO:0016491">
    <property type="term" value="F:oxidoreductase activity"/>
    <property type="evidence" value="ECO:0007669"/>
    <property type="project" value="UniProtKB-KW"/>
</dbReference>
<gene>
    <name evidence="3" type="ORF">PENTCL1PPCAC_29742</name>
</gene>
<comment type="caution">
    <text evidence="3">The sequence shown here is derived from an EMBL/GenBank/DDBJ whole genome shotgun (WGS) entry which is preliminary data.</text>
</comment>
<dbReference type="EMBL" id="BTSX01000006">
    <property type="protein sequence ID" value="GMT07568.1"/>
    <property type="molecule type" value="Genomic_DNA"/>
</dbReference>
<dbReference type="AlphaFoldDB" id="A0AAV5UN33"/>
<dbReference type="InterPro" id="IPR036291">
    <property type="entry name" value="NAD(P)-bd_dom_sf"/>
</dbReference>
<organism evidence="3 4">
    <name type="scientific">Pristionchus entomophagus</name>
    <dbReference type="NCBI Taxonomy" id="358040"/>
    <lineage>
        <taxon>Eukaryota</taxon>
        <taxon>Metazoa</taxon>
        <taxon>Ecdysozoa</taxon>
        <taxon>Nematoda</taxon>
        <taxon>Chromadorea</taxon>
        <taxon>Rhabditida</taxon>
        <taxon>Rhabditina</taxon>
        <taxon>Diplogasteromorpha</taxon>
        <taxon>Diplogasteroidea</taxon>
        <taxon>Neodiplogasteridae</taxon>
        <taxon>Pristionchus</taxon>
    </lineage>
</organism>
<evidence type="ECO:0000256" key="2">
    <source>
        <dbReference type="RuleBase" id="RU000363"/>
    </source>
</evidence>
<evidence type="ECO:0000256" key="1">
    <source>
        <dbReference type="ARBA" id="ARBA00023002"/>
    </source>
</evidence>
<evidence type="ECO:0000313" key="4">
    <source>
        <dbReference type="Proteomes" id="UP001432027"/>
    </source>
</evidence>
<dbReference type="Pfam" id="PF00106">
    <property type="entry name" value="adh_short"/>
    <property type="match status" value="1"/>
</dbReference>